<evidence type="ECO:0000256" key="6">
    <source>
        <dbReference type="ARBA" id="ARBA00022741"/>
    </source>
</evidence>
<feature type="transmembrane region" description="Helical" evidence="14">
    <location>
        <begin position="534"/>
        <end position="557"/>
    </location>
</feature>
<dbReference type="InterPro" id="IPR044492">
    <property type="entry name" value="P_typ_ATPase_HD_dom"/>
</dbReference>
<evidence type="ECO:0000256" key="16">
    <source>
        <dbReference type="SAM" id="MobiDB-lite"/>
    </source>
</evidence>
<feature type="compositionally biased region" description="Basic residues" evidence="16">
    <location>
        <begin position="1382"/>
        <end position="1392"/>
    </location>
</feature>
<feature type="domain" description="P-type ATPase C-terminal" evidence="18">
    <location>
        <begin position="1084"/>
        <end position="1333"/>
    </location>
</feature>
<dbReference type="Gene3D" id="2.70.150.10">
    <property type="entry name" value="Calcium-transporting ATPase, cytoplasmic transduction domain A"/>
    <property type="match status" value="1"/>
</dbReference>
<feature type="compositionally biased region" description="Polar residues" evidence="16">
    <location>
        <begin position="1412"/>
        <end position="1424"/>
    </location>
</feature>
<dbReference type="Gene3D" id="3.40.1110.10">
    <property type="entry name" value="Calcium-transporting ATPase, cytoplasmic domain N"/>
    <property type="match status" value="1"/>
</dbReference>
<keyword evidence="15" id="KW-0175">Coiled coil</keyword>
<organism evidence="19 20">
    <name type="scientific">Remersonia thermophila</name>
    <dbReference type="NCBI Taxonomy" id="72144"/>
    <lineage>
        <taxon>Eukaryota</taxon>
        <taxon>Fungi</taxon>
        <taxon>Dikarya</taxon>
        <taxon>Ascomycota</taxon>
        <taxon>Pezizomycotina</taxon>
        <taxon>Sordariomycetes</taxon>
        <taxon>Sordariomycetidae</taxon>
        <taxon>Sordariales</taxon>
        <taxon>Sordariales incertae sedis</taxon>
        <taxon>Remersonia</taxon>
    </lineage>
</organism>
<evidence type="ECO:0000256" key="5">
    <source>
        <dbReference type="ARBA" id="ARBA00022723"/>
    </source>
</evidence>
<evidence type="ECO:0000256" key="13">
    <source>
        <dbReference type="ARBA" id="ARBA00049128"/>
    </source>
</evidence>
<dbReference type="SFLD" id="SFLDF00027">
    <property type="entry name" value="p-type_atpase"/>
    <property type="match status" value="1"/>
</dbReference>
<keyword evidence="11 14" id="KW-0472">Membrane</keyword>
<dbReference type="Gene3D" id="3.40.50.1000">
    <property type="entry name" value="HAD superfamily/HAD-like"/>
    <property type="match status" value="1"/>
</dbReference>
<feature type="compositionally biased region" description="Basic and acidic residues" evidence="16">
    <location>
        <begin position="79"/>
        <end position="88"/>
    </location>
</feature>
<evidence type="ECO:0000256" key="7">
    <source>
        <dbReference type="ARBA" id="ARBA00022840"/>
    </source>
</evidence>
<proteinExistence type="inferred from homology"/>
<gene>
    <name evidence="19" type="ORF">VTJ83DRAFT_1700</name>
</gene>
<dbReference type="InterPro" id="IPR023298">
    <property type="entry name" value="ATPase_P-typ_TM_dom_sf"/>
</dbReference>
<evidence type="ECO:0000256" key="14">
    <source>
        <dbReference type="RuleBase" id="RU362033"/>
    </source>
</evidence>
<evidence type="ECO:0000256" key="9">
    <source>
        <dbReference type="ARBA" id="ARBA00022967"/>
    </source>
</evidence>
<dbReference type="InterPro" id="IPR023214">
    <property type="entry name" value="HAD_sf"/>
</dbReference>
<dbReference type="InterPro" id="IPR006539">
    <property type="entry name" value="P-type_ATPase_IV"/>
</dbReference>
<evidence type="ECO:0000313" key="20">
    <source>
        <dbReference type="Proteomes" id="UP001600064"/>
    </source>
</evidence>
<dbReference type="Pfam" id="PF16212">
    <property type="entry name" value="PhoLip_ATPase_C"/>
    <property type="match status" value="1"/>
</dbReference>
<evidence type="ECO:0000256" key="3">
    <source>
        <dbReference type="ARBA" id="ARBA00022448"/>
    </source>
</evidence>
<keyword evidence="8 14" id="KW-0460">Magnesium</keyword>
<evidence type="ECO:0000259" key="18">
    <source>
        <dbReference type="Pfam" id="PF16212"/>
    </source>
</evidence>
<dbReference type="SUPFAM" id="SSF81653">
    <property type="entry name" value="Calcium ATPase, transduction domain A"/>
    <property type="match status" value="1"/>
</dbReference>
<dbReference type="PRINTS" id="PR00119">
    <property type="entry name" value="CATATPASE"/>
</dbReference>
<feature type="region of interest" description="Disordered" evidence="16">
    <location>
        <begin position="1365"/>
        <end position="1424"/>
    </location>
</feature>
<evidence type="ECO:0000313" key="19">
    <source>
        <dbReference type="EMBL" id="KAL2269516.1"/>
    </source>
</evidence>
<name>A0ABR4DGW5_9PEZI</name>
<feature type="transmembrane region" description="Helical" evidence="14">
    <location>
        <begin position="489"/>
        <end position="514"/>
    </location>
</feature>
<feature type="compositionally biased region" description="Basic residues" evidence="16">
    <location>
        <begin position="42"/>
        <end position="52"/>
    </location>
</feature>
<dbReference type="CDD" id="cd02073">
    <property type="entry name" value="P-type_ATPase_APLT_Dnf-like"/>
    <property type="match status" value="1"/>
</dbReference>
<evidence type="ECO:0000256" key="15">
    <source>
        <dbReference type="SAM" id="Coils"/>
    </source>
</evidence>
<dbReference type="InterPro" id="IPR032630">
    <property type="entry name" value="P_typ_ATPase_c"/>
</dbReference>
<keyword evidence="10 14" id="KW-1133">Transmembrane helix</keyword>
<feature type="transmembrane region" description="Helical" evidence="14">
    <location>
        <begin position="1304"/>
        <end position="1324"/>
    </location>
</feature>
<feature type="domain" description="P-type ATPase N-terminal" evidence="17">
    <location>
        <begin position="106"/>
        <end position="162"/>
    </location>
</feature>
<keyword evidence="20" id="KW-1185">Reference proteome</keyword>
<evidence type="ECO:0000256" key="2">
    <source>
        <dbReference type="ARBA" id="ARBA00008109"/>
    </source>
</evidence>
<protein>
    <recommendedName>
        <fullName evidence="14">Phospholipid-transporting ATPase</fullName>
        <ecNumber evidence="14">7.6.2.1</ecNumber>
    </recommendedName>
</protein>
<feature type="transmembrane region" description="Helical" evidence="14">
    <location>
        <begin position="1239"/>
        <end position="1257"/>
    </location>
</feature>
<evidence type="ECO:0000256" key="8">
    <source>
        <dbReference type="ARBA" id="ARBA00022842"/>
    </source>
</evidence>
<reference evidence="19 20" key="1">
    <citation type="journal article" date="2024" name="Commun. Biol.">
        <title>Comparative genomic analysis of thermophilic fungi reveals convergent evolutionary adaptations and gene losses.</title>
        <authorList>
            <person name="Steindorff A.S."/>
            <person name="Aguilar-Pontes M.V."/>
            <person name="Robinson A.J."/>
            <person name="Andreopoulos B."/>
            <person name="LaButti K."/>
            <person name="Kuo A."/>
            <person name="Mondo S."/>
            <person name="Riley R."/>
            <person name="Otillar R."/>
            <person name="Haridas S."/>
            <person name="Lipzen A."/>
            <person name="Grimwood J."/>
            <person name="Schmutz J."/>
            <person name="Clum A."/>
            <person name="Reid I.D."/>
            <person name="Moisan M.C."/>
            <person name="Butler G."/>
            <person name="Nguyen T.T.M."/>
            <person name="Dewar K."/>
            <person name="Conant G."/>
            <person name="Drula E."/>
            <person name="Henrissat B."/>
            <person name="Hansel C."/>
            <person name="Singer S."/>
            <person name="Hutchinson M.I."/>
            <person name="de Vries R.P."/>
            <person name="Natvig D.O."/>
            <person name="Powell A.J."/>
            <person name="Tsang A."/>
            <person name="Grigoriev I.V."/>
        </authorList>
    </citation>
    <scope>NUCLEOTIDE SEQUENCE [LARGE SCALE GENOMIC DNA]</scope>
    <source>
        <strain evidence="19 20">ATCC 22073</strain>
    </source>
</reference>
<dbReference type="EMBL" id="JAZGUE010000002">
    <property type="protein sequence ID" value="KAL2269516.1"/>
    <property type="molecule type" value="Genomic_DNA"/>
</dbReference>
<feature type="region of interest" description="Disordered" evidence="16">
    <location>
        <begin position="1"/>
        <end position="20"/>
    </location>
</feature>
<dbReference type="SFLD" id="SFLDG00002">
    <property type="entry name" value="C1.7:_P-type_atpase_like"/>
    <property type="match status" value="1"/>
</dbReference>
<dbReference type="Pfam" id="PF16209">
    <property type="entry name" value="PhoLip_ATPase_N"/>
    <property type="match status" value="1"/>
</dbReference>
<feature type="transmembrane region" description="Helical" evidence="14">
    <location>
        <begin position="1147"/>
        <end position="1168"/>
    </location>
</feature>
<dbReference type="NCBIfam" id="TIGR01494">
    <property type="entry name" value="ATPase_P-type"/>
    <property type="match status" value="1"/>
</dbReference>
<accession>A0ABR4DGW5</accession>
<dbReference type="PROSITE" id="PS00154">
    <property type="entry name" value="ATPASE_E1_E2"/>
    <property type="match status" value="1"/>
</dbReference>
<dbReference type="InterPro" id="IPR023299">
    <property type="entry name" value="ATPase_P-typ_cyto_dom_N"/>
</dbReference>
<feature type="region of interest" description="Disordered" evidence="16">
    <location>
        <begin position="36"/>
        <end position="90"/>
    </location>
</feature>
<keyword evidence="6 14" id="KW-0547">Nucleotide-binding</keyword>
<feature type="region of interest" description="Disordered" evidence="16">
    <location>
        <begin position="1517"/>
        <end position="1536"/>
    </location>
</feature>
<feature type="coiled-coil region" evidence="15">
    <location>
        <begin position="856"/>
        <end position="883"/>
    </location>
</feature>
<comment type="catalytic activity">
    <reaction evidence="12 14">
        <text>ATP + H2O + phospholipidSide 1 = ADP + phosphate + phospholipidSide 2.</text>
        <dbReference type="EC" id="7.6.2.1"/>
    </reaction>
</comment>
<evidence type="ECO:0000256" key="12">
    <source>
        <dbReference type="ARBA" id="ARBA00034036"/>
    </source>
</evidence>
<keyword evidence="4 14" id="KW-0812">Transmembrane</keyword>
<comment type="catalytic activity">
    <reaction evidence="13">
        <text>a 1,2-diacyl-sn-glycero-3-phosphoethanolamine(out) + ATP + H2O = a 1,2-diacyl-sn-glycero-3-phosphoethanolamine(in) + ADP + phosphate + H(+)</text>
        <dbReference type="Rhea" id="RHEA:66132"/>
        <dbReference type="ChEBI" id="CHEBI:15377"/>
        <dbReference type="ChEBI" id="CHEBI:15378"/>
        <dbReference type="ChEBI" id="CHEBI:30616"/>
        <dbReference type="ChEBI" id="CHEBI:43474"/>
        <dbReference type="ChEBI" id="CHEBI:64612"/>
        <dbReference type="ChEBI" id="CHEBI:456216"/>
    </reaction>
    <physiologicalReaction direction="left-to-right" evidence="13">
        <dbReference type="Rhea" id="RHEA:66133"/>
    </physiologicalReaction>
</comment>
<dbReference type="SUPFAM" id="SSF81665">
    <property type="entry name" value="Calcium ATPase, transmembrane domain M"/>
    <property type="match status" value="1"/>
</dbReference>
<feature type="transmembrane region" description="Helical" evidence="14">
    <location>
        <begin position="140"/>
        <end position="160"/>
    </location>
</feature>
<dbReference type="InterPro" id="IPR018303">
    <property type="entry name" value="ATPase_P-typ_P_site"/>
</dbReference>
<feature type="transmembrane region" description="Helical" evidence="14">
    <location>
        <begin position="1264"/>
        <end position="1284"/>
    </location>
</feature>
<comment type="caution">
    <text evidence="19">The sequence shown here is derived from an EMBL/GenBank/DDBJ whole genome shotgun (WGS) entry which is preliminary data.</text>
</comment>
<dbReference type="InterPro" id="IPR032631">
    <property type="entry name" value="P-type_ATPase_N"/>
</dbReference>
<feature type="transmembrane region" description="Helical" evidence="14">
    <location>
        <begin position="1119"/>
        <end position="1135"/>
    </location>
</feature>
<sequence>MEPQRPEEGDGAQDVGELDLRTLRSRWATRKLTVKSSSMKRLSLKGRAHHKASSIEKKRASGGSDVSKPSNGDAAAQGKQDDKHDGPGPRELYFGLPLPRELQDEDGEPIQQFTRNKIRTAKYTPLSFIPKNLFFQFQNVANIFFLFLVILVFFPIFGGINPGLNSVPLIFIVCVTAIKDAIEDYRRTNLDNELNNAPVHRLVGWENVNVREDNVSLWRRFKKANSRFFGVLWHYLERLWKKDAQPPRRTFAGADPRMSIETRLSYWDGVSSPTHRRSLAYPHEEIQMTPVQSPLPTVQDEAVLLQKLNGNLVNPDLPITGKARFQRDAWKNLVVGDFVRIYNDDELPADIIVLATSDPDGVCYVETKNLDGETNLKVRSALRCGRNIKHARDCERAQFIIESEAPQPNLYKYNGAVKWRQRVPWDPEGEPREMSEPVTIDNMLLRGCNLRNTEWALGVVVFTGHDTKIMMNAGITPSKRPRIARELNFNVICNLVILAVMCLIAAFANGVAWAKTDASQAWFEYGSLGGTPGLTGFITFWAALIVFQNLIPISLYISLEIVRTLQAFFIYSDVGMYYDKIDQPCIPKSWNISDDVGQIEYIFSDKTGTLTQNVMEFKKATINGQPYGEAYTEAQAGMNRRLGINVEQEAKVIRAEIAEAKVRAIRELRKLHDNPYLHDEDLTFIAPDFVDDLAGKNGPEQQHANERFMLALALCHTVIADKQPGDPPKMLYKAQSPDEAALVATARDMGFTVLGSSSNGVHLNVMGEDRHYPILQTIEFNSSRKRMSAIVRMPDGKIVLFCKGADSIIYSRLKKGEQAELRRETAKHLELFAVEGLRTLCIAERELTEEEYRVWRKEHDLAATALENREEKLEEVADKIERDLSLLGGTAIEDRLQDGVPDTIALLGDAGIKLWVLTGDKVETAINIGFSCNLLNNDMELVRLQVDEDEAGLMGEDDYIRRLEEQVDAGLQQFGMTGSDEELKHAKKDHEPPAPTHALVIDGFTLRWALSDVLKQKFLLLCKKCKSVLCCRVSPAQKAAVVSMVKNGLDVMTLSIGDGANDVAMIQEADIGVGIAGLEGRQAVMSSDYAIGQFRFLQRLVLVHGRWSYRRLAESISNFFYKNMVWTCAIFWYQIFCDFDISYIFEYTYILAFNLFFTSVPVILMGVLDQDVSDTVSLAVPQLYRRGIERKEWTQLKFWLYMLDGAYQSVVSFFIPYLFVAITTSAAGNGMDVAERLRLGAYIAHPAIFTINSYILINTYRWDWLMILVVVISDIFIFFWTGVWTAFTYAAGFYRAAPQIYAELTFWMCLIVTPTICLLPRIVVKCVQKQRFPYDVDIVREQAKHGEFAEADAAAQAAMAGIADGTGEGASATSSSSSTGKHSGRGRHRPSRHAQYASVDEDRRPIYPPSIATHNTRTQNASDGTTYIMQSRESAELQRHQHEEWEREQELERERGAAAAALEGSGQPQPVERIYTRPSIDRARPSYDRVRRSMDRVRPSFEASADFTSAARLSRIESTHSVQEEHPAGPRRFNLTTVRKRGLSAFSKKSIDP</sequence>
<evidence type="ECO:0000256" key="4">
    <source>
        <dbReference type="ARBA" id="ARBA00022692"/>
    </source>
</evidence>
<evidence type="ECO:0000259" key="17">
    <source>
        <dbReference type="Pfam" id="PF16209"/>
    </source>
</evidence>
<dbReference type="InterPro" id="IPR001757">
    <property type="entry name" value="P_typ_ATPase"/>
</dbReference>
<comment type="subcellular location">
    <subcellularLocation>
        <location evidence="1">Endomembrane system</location>
        <topology evidence="1">Multi-pass membrane protein</topology>
    </subcellularLocation>
    <subcellularLocation>
        <location evidence="14">Membrane</location>
        <topology evidence="14">Multi-pass membrane protein</topology>
    </subcellularLocation>
</comment>
<dbReference type="SUPFAM" id="SSF81660">
    <property type="entry name" value="Metal cation-transporting ATPase, ATP-binding domain N"/>
    <property type="match status" value="1"/>
</dbReference>
<dbReference type="InterPro" id="IPR008250">
    <property type="entry name" value="ATPase_P-typ_transduc_dom_A_sf"/>
</dbReference>
<dbReference type="InterPro" id="IPR036412">
    <property type="entry name" value="HAD-like_sf"/>
</dbReference>
<evidence type="ECO:0000256" key="10">
    <source>
        <dbReference type="ARBA" id="ARBA00022989"/>
    </source>
</evidence>
<dbReference type="GeneID" id="98122533"/>
<dbReference type="Proteomes" id="UP001600064">
    <property type="component" value="Unassembled WGS sequence"/>
</dbReference>
<dbReference type="SUPFAM" id="SSF56784">
    <property type="entry name" value="HAD-like"/>
    <property type="match status" value="1"/>
</dbReference>
<evidence type="ECO:0000256" key="1">
    <source>
        <dbReference type="ARBA" id="ARBA00004127"/>
    </source>
</evidence>
<dbReference type="EC" id="7.6.2.1" evidence="14"/>
<keyword evidence="3" id="KW-0813">Transport</keyword>
<keyword evidence="9 14" id="KW-1278">Translocase</keyword>
<dbReference type="SFLD" id="SFLDS00003">
    <property type="entry name" value="Haloacid_Dehalogenase"/>
    <property type="match status" value="1"/>
</dbReference>
<dbReference type="PANTHER" id="PTHR24092">
    <property type="entry name" value="PROBABLE PHOSPHOLIPID-TRANSPORTING ATPASE"/>
    <property type="match status" value="1"/>
</dbReference>
<evidence type="ECO:0000256" key="11">
    <source>
        <dbReference type="ARBA" id="ARBA00023136"/>
    </source>
</evidence>
<feature type="compositionally biased region" description="Basic and acidic residues" evidence="16">
    <location>
        <begin position="1517"/>
        <end position="1528"/>
    </location>
</feature>
<comment type="similarity">
    <text evidence="2 14">Belongs to the cation transport ATPase (P-type) (TC 3.A.3) family. Type IV subfamily.</text>
</comment>
<keyword evidence="7 14" id="KW-0067">ATP-binding</keyword>
<dbReference type="NCBIfam" id="TIGR01652">
    <property type="entry name" value="ATPase-Plipid"/>
    <property type="match status" value="1"/>
</dbReference>
<feature type="compositionally biased region" description="Low complexity" evidence="16">
    <location>
        <begin position="1365"/>
        <end position="1381"/>
    </location>
</feature>
<dbReference type="RefSeq" id="XP_070868240.1">
    <property type="nucleotide sequence ID" value="XM_071007889.1"/>
</dbReference>
<keyword evidence="5" id="KW-0479">Metal-binding</keyword>
<dbReference type="PANTHER" id="PTHR24092:SF180">
    <property type="entry name" value="PHOSPHOLIPID-TRANSPORTING ATPASE DNF1-RELATED"/>
    <property type="match status" value="1"/>
</dbReference>
<dbReference type="Pfam" id="PF13246">
    <property type="entry name" value="Cation_ATPase"/>
    <property type="match status" value="1"/>
</dbReference>